<gene>
    <name evidence="5" type="ORF">T440DRAFT_380994</name>
</gene>
<evidence type="ECO:0000256" key="2">
    <source>
        <dbReference type="ARBA" id="ARBA00006727"/>
    </source>
</evidence>
<dbReference type="PROSITE" id="PS50850">
    <property type="entry name" value="MFS"/>
    <property type="match status" value="1"/>
</dbReference>
<feature type="transmembrane region" description="Helical" evidence="3">
    <location>
        <begin position="92"/>
        <end position="116"/>
    </location>
</feature>
<dbReference type="AlphaFoldDB" id="A0A6A7AXT2"/>
<feature type="transmembrane region" description="Helical" evidence="3">
    <location>
        <begin position="128"/>
        <end position="147"/>
    </location>
</feature>
<feature type="non-terminal residue" evidence="5">
    <location>
        <position position="154"/>
    </location>
</feature>
<keyword evidence="3" id="KW-1133">Transmembrane helix</keyword>
<dbReference type="EMBL" id="MU006331">
    <property type="protein sequence ID" value="KAF2846879.1"/>
    <property type="molecule type" value="Genomic_DNA"/>
</dbReference>
<keyword evidence="6" id="KW-1185">Reference proteome</keyword>
<dbReference type="PANTHER" id="PTHR11360:SF319">
    <property type="entry name" value="MAJOR FACILITATOR SUPERFAMILY (MFS) PROFILE DOMAIN-CONTAINING PROTEIN"/>
    <property type="match status" value="1"/>
</dbReference>
<dbReference type="OrthoDB" id="5667at2759"/>
<dbReference type="GO" id="GO:0016020">
    <property type="term" value="C:membrane"/>
    <property type="evidence" value="ECO:0007669"/>
    <property type="project" value="UniProtKB-SubCell"/>
</dbReference>
<proteinExistence type="inferred from homology"/>
<protein>
    <submittedName>
        <fullName evidence="5">MFS general substrate transporter</fullName>
    </submittedName>
</protein>
<comment type="subcellular location">
    <subcellularLocation>
        <location evidence="1">Membrane</location>
        <topology evidence="1">Multi-pass membrane protein</topology>
    </subcellularLocation>
</comment>
<evidence type="ECO:0000313" key="6">
    <source>
        <dbReference type="Proteomes" id="UP000799423"/>
    </source>
</evidence>
<dbReference type="InterPro" id="IPR011701">
    <property type="entry name" value="MFS"/>
</dbReference>
<dbReference type="InterPro" id="IPR050327">
    <property type="entry name" value="Proton-linked_MCT"/>
</dbReference>
<sequence>KSPKYLLFVAALFFMMMGMWTPVFYIPKYAVSRGMSTTLVAYLLAIINGASTLGRIIPNFLADKCGRLNMFAFAGISTRIIIFYINRPTTNAGIIGYVVVFGFTSGTIMSTASAAISFCTADTRNIRTYMGMGMAVAAIAALIGPPINGTLIHR</sequence>
<feature type="domain" description="Major facilitator superfamily (MFS) profile" evidence="4">
    <location>
        <begin position="1"/>
        <end position="154"/>
    </location>
</feature>
<accession>A0A6A7AXT2</accession>
<feature type="transmembrane region" description="Helical" evidence="3">
    <location>
        <begin position="39"/>
        <end position="56"/>
    </location>
</feature>
<name>A0A6A7AXT2_9PLEO</name>
<dbReference type="SUPFAM" id="SSF103473">
    <property type="entry name" value="MFS general substrate transporter"/>
    <property type="match status" value="1"/>
</dbReference>
<dbReference type="InterPro" id="IPR020846">
    <property type="entry name" value="MFS_dom"/>
</dbReference>
<dbReference type="PANTHER" id="PTHR11360">
    <property type="entry name" value="MONOCARBOXYLATE TRANSPORTER"/>
    <property type="match status" value="1"/>
</dbReference>
<dbReference type="Gene3D" id="1.20.1250.20">
    <property type="entry name" value="MFS general substrate transporter like domains"/>
    <property type="match status" value="1"/>
</dbReference>
<feature type="transmembrane region" description="Helical" evidence="3">
    <location>
        <begin position="5"/>
        <end position="27"/>
    </location>
</feature>
<dbReference type="Proteomes" id="UP000799423">
    <property type="component" value="Unassembled WGS sequence"/>
</dbReference>
<reference evidence="5" key="1">
    <citation type="submission" date="2020-01" db="EMBL/GenBank/DDBJ databases">
        <authorList>
            <consortium name="DOE Joint Genome Institute"/>
            <person name="Haridas S."/>
            <person name="Albert R."/>
            <person name="Binder M."/>
            <person name="Bloem J."/>
            <person name="Labutti K."/>
            <person name="Salamov A."/>
            <person name="Andreopoulos B."/>
            <person name="Baker S.E."/>
            <person name="Barry K."/>
            <person name="Bills G."/>
            <person name="Bluhm B.H."/>
            <person name="Cannon C."/>
            <person name="Castanera R."/>
            <person name="Culley D.E."/>
            <person name="Daum C."/>
            <person name="Ezra D."/>
            <person name="Gonzalez J.B."/>
            <person name="Henrissat B."/>
            <person name="Kuo A."/>
            <person name="Liang C."/>
            <person name="Lipzen A."/>
            <person name="Lutzoni F."/>
            <person name="Magnuson J."/>
            <person name="Mondo S."/>
            <person name="Nolan M."/>
            <person name="Ohm R."/>
            <person name="Pangilinan J."/>
            <person name="Park H.-J."/>
            <person name="Ramirez L."/>
            <person name="Alfaro M."/>
            <person name="Sun H."/>
            <person name="Tritt A."/>
            <person name="Yoshinaga Y."/>
            <person name="Zwiers L.-H."/>
            <person name="Turgeon B.G."/>
            <person name="Goodwin S.B."/>
            <person name="Spatafora J.W."/>
            <person name="Crous P.W."/>
            <person name="Grigoriev I.V."/>
        </authorList>
    </citation>
    <scope>NUCLEOTIDE SEQUENCE</scope>
    <source>
        <strain evidence="5">IPT5</strain>
    </source>
</reference>
<dbReference type="InterPro" id="IPR036259">
    <property type="entry name" value="MFS_trans_sf"/>
</dbReference>
<feature type="transmembrane region" description="Helical" evidence="3">
    <location>
        <begin position="68"/>
        <end position="86"/>
    </location>
</feature>
<evidence type="ECO:0000313" key="5">
    <source>
        <dbReference type="EMBL" id="KAF2846879.1"/>
    </source>
</evidence>
<dbReference type="GO" id="GO:0022857">
    <property type="term" value="F:transmembrane transporter activity"/>
    <property type="evidence" value="ECO:0007669"/>
    <property type="project" value="InterPro"/>
</dbReference>
<evidence type="ECO:0000259" key="4">
    <source>
        <dbReference type="PROSITE" id="PS50850"/>
    </source>
</evidence>
<feature type="non-terminal residue" evidence="5">
    <location>
        <position position="1"/>
    </location>
</feature>
<organism evidence="5 6">
    <name type="scientific">Plenodomus tracheiphilus IPT5</name>
    <dbReference type="NCBI Taxonomy" id="1408161"/>
    <lineage>
        <taxon>Eukaryota</taxon>
        <taxon>Fungi</taxon>
        <taxon>Dikarya</taxon>
        <taxon>Ascomycota</taxon>
        <taxon>Pezizomycotina</taxon>
        <taxon>Dothideomycetes</taxon>
        <taxon>Pleosporomycetidae</taxon>
        <taxon>Pleosporales</taxon>
        <taxon>Pleosporineae</taxon>
        <taxon>Leptosphaeriaceae</taxon>
        <taxon>Plenodomus</taxon>
    </lineage>
</organism>
<dbReference type="Pfam" id="PF07690">
    <property type="entry name" value="MFS_1"/>
    <property type="match status" value="1"/>
</dbReference>
<keyword evidence="3" id="KW-0472">Membrane</keyword>
<evidence type="ECO:0000256" key="1">
    <source>
        <dbReference type="ARBA" id="ARBA00004141"/>
    </source>
</evidence>
<comment type="similarity">
    <text evidence="2">Belongs to the major facilitator superfamily. Monocarboxylate porter (TC 2.A.1.13) family.</text>
</comment>
<keyword evidence="3" id="KW-0812">Transmembrane</keyword>
<evidence type="ECO:0000256" key="3">
    <source>
        <dbReference type="SAM" id="Phobius"/>
    </source>
</evidence>